<gene>
    <name evidence="1" type="ORF">BASA50_000021</name>
</gene>
<name>A0ABQ8EVC1_9FUNG</name>
<organism evidence="1 2">
    <name type="scientific">Batrachochytrium salamandrivorans</name>
    <dbReference type="NCBI Taxonomy" id="1357716"/>
    <lineage>
        <taxon>Eukaryota</taxon>
        <taxon>Fungi</taxon>
        <taxon>Fungi incertae sedis</taxon>
        <taxon>Chytridiomycota</taxon>
        <taxon>Chytridiomycota incertae sedis</taxon>
        <taxon>Chytridiomycetes</taxon>
        <taxon>Rhizophydiales</taxon>
        <taxon>Rhizophydiales incertae sedis</taxon>
        <taxon>Batrachochytrium</taxon>
    </lineage>
</organism>
<reference evidence="1 2" key="1">
    <citation type="submission" date="2021-02" db="EMBL/GenBank/DDBJ databases">
        <title>Variation within the Batrachochytrium salamandrivorans European outbreak.</title>
        <authorList>
            <person name="Kelly M."/>
            <person name="Pasmans F."/>
            <person name="Shea T.P."/>
            <person name="Munoz J.F."/>
            <person name="Carranza S."/>
            <person name="Cuomo C.A."/>
            <person name="Martel A."/>
        </authorList>
    </citation>
    <scope>NUCLEOTIDE SEQUENCE [LARGE SCALE GENOMIC DNA]</scope>
    <source>
        <strain evidence="1 2">AMFP18/2</strain>
    </source>
</reference>
<evidence type="ECO:0000313" key="2">
    <source>
        <dbReference type="Proteomes" id="UP001648503"/>
    </source>
</evidence>
<dbReference type="Proteomes" id="UP001648503">
    <property type="component" value="Unassembled WGS sequence"/>
</dbReference>
<evidence type="ECO:0000313" key="1">
    <source>
        <dbReference type="EMBL" id="KAH6586972.1"/>
    </source>
</evidence>
<proteinExistence type="predicted"/>
<keyword evidence="2" id="KW-1185">Reference proteome</keyword>
<sequence>MRDLTFGDIHCRLASACTTCCFFLLLCHVEPCLFPRKSLVQLIKLRLYEVDDDQAAVVMARLDEASQTPLQPLSDSALATERGSSSRIHTKRKAIQRSKSLFGARDWVELFVM</sequence>
<dbReference type="EMBL" id="JAFCIX010000569">
    <property type="protein sequence ID" value="KAH6586972.1"/>
    <property type="molecule type" value="Genomic_DNA"/>
</dbReference>
<comment type="caution">
    <text evidence="1">The sequence shown here is derived from an EMBL/GenBank/DDBJ whole genome shotgun (WGS) entry which is preliminary data.</text>
</comment>
<accession>A0ABQ8EVC1</accession>
<protein>
    <submittedName>
        <fullName evidence="1">Uncharacterized protein</fullName>
    </submittedName>
</protein>